<evidence type="ECO:0000256" key="7">
    <source>
        <dbReference type="ARBA" id="ARBA00022723"/>
    </source>
</evidence>
<comment type="similarity">
    <text evidence="3">Belongs to the RNase H family.</text>
</comment>
<keyword evidence="8" id="KW-0255">Endonuclease</keyword>
<accession>A0A381S6R1</accession>
<dbReference type="GO" id="GO:0004523">
    <property type="term" value="F:RNA-DNA hybrid ribonuclease activity"/>
    <property type="evidence" value="ECO:0007669"/>
    <property type="project" value="UniProtKB-EC"/>
</dbReference>
<dbReference type="SUPFAM" id="SSF53098">
    <property type="entry name" value="Ribonuclease H-like"/>
    <property type="match status" value="1"/>
</dbReference>
<dbReference type="Pfam" id="PF00075">
    <property type="entry name" value="RNase_H"/>
    <property type="match status" value="1"/>
</dbReference>
<evidence type="ECO:0000313" key="12">
    <source>
        <dbReference type="EMBL" id="SUZ98991.1"/>
    </source>
</evidence>
<dbReference type="GO" id="GO:0003676">
    <property type="term" value="F:nucleic acid binding"/>
    <property type="evidence" value="ECO:0007669"/>
    <property type="project" value="InterPro"/>
</dbReference>
<protein>
    <recommendedName>
        <fullName evidence="5">ribonuclease H</fullName>
        <ecNumber evidence="5">3.1.26.4</ecNumber>
    </recommendedName>
</protein>
<evidence type="ECO:0000259" key="11">
    <source>
        <dbReference type="PROSITE" id="PS50879"/>
    </source>
</evidence>
<keyword evidence="10" id="KW-0460">Magnesium</keyword>
<feature type="non-terminal residue" evidence="12">
    <location>
        <position position="1"/>
    </location>
</feature>
<gene>
    <name evidence="12" type="ORF">METZ01_LOCUS51845</name>
</gene>
<evidence type="ECO:0000256" key="1">
    <source>
        <dbReference type="ARBA" id="ARBA00000077"/>
    </source>
</evidence>
<keyword evidence="7" id="KW-0479">Metal-binding</keyword>
<evidence type="ECO:0000256" key="10">
    <source>
        <dbReference type="ARBA" id="ARBA00022842"/>
    </source>
</evidence>
<sequence>MKYKIYTDGACSGNPGPGGWAAIIILDNKIKNVIFGKEKNTTNNQMELLAPIKAIQKFKTKSEISIFTDSTYVKNGITTWIKLWEKNGWKTASRKPVKNKNLWKKLKNLSSKHSVKWVWVKGHAQDKFNNMV</sequence>
<dbReference type="NCBIfam" id="NF001236">
    <property type="entry name" value="PRK00203.1"/>
    <property type="match status" value="1"/>
</dbReference>
<name>A0A381S6R1_9ZZZZ</name>
<comment type="catalytic activity">
    <reaction evidence="1">
        <text>Endonucleolytic cleavage to 5'-phosphomonoester.</text>
        <dbReference type="EC" id="3.1.26.4"/>
    </reaction>
</comment>
<evidence type="ECO:0000256" key="5">
    <source>
        <dbReference type="ARBA" id="ARBA00012180"/>
    </source>
</evidence>
<comment type="cofactor">
    <cofactor evidence="2">
        <name>Mg(2+)</name>
        <dbReference type="ChEBI" id="CHEBI:18420"/>
    </cofactor>
</comment>
<dbReference type="CDD" id="cd09278">
    <property type="entry name" value="RNase_HI_prokaryote_like"/>
    <property type="match status" value="1"/>
</dbReference>
<dbReference type="InterPro" id="IPR022892">
    <property type="entry name" value="RNaseHI"/>
</dbReference>
<dbReference type="GO" id="GO:0046872">
    <property type="term" value="F:metal ion binding"/>
    <property type="evidence" value="ECO:0007669"/>
    <property type="project" value="UniProtKB-KW"/>
</dbReference>
<dbReference type="GO" id="GO:0043137">
    <property type="term" value="P:DNA replication, removal of RNA primer"/>
    <property type="evidence" value="ECO:0007669"/>
    <property type="project" value="TreeGrafter"/>
</dbReference>
<keyword evidence="6" id="KW-0540">Nuclease</keyword>
<dbReference type="EC" id="3.1.26.4" evidence="5"/>
<organism evidence="12">
    <name type="scientific">marine metagenome</name>
    <dbReference type="NCBI Taxonomy" id="408172"/>
    <lineage>
        <taxon>unclassified sequences</taxon>
        <taxon>metagenomes</taxon>
        <taxon>ecological metagenomes</taxon>
    </lineage>
</organism>
<evidence type="ECO:0000256" key="4">
    <source>
        <dbReference type="ARBA" id="ARBA00011245"/>
    </source>
</evidence>
<evidence type="ECO:0000256" key="3">
    <source>
        <dbReference type="ARBA" id="ARBA00005300"/>
    </source>
</evidence>
<dbReference type="InterPro" id="IPR002156">
    <property type="entry name" value="RNaseH_domain"/>
</dbReference>
<dbReference type="InterPro" id="IPR036397">
    <property type="entry name" value="RNaseH_sf"/>
</dbReference>
<feature type="non-terminal residue" evidence="12">
    <location>
        <position position="132"/>
    </location>
</feature>
<evidence type="ECO:0000256" key="8">
    <source>
        <dbReference type="ARBA" id="ARBA00022759"/>
    </source>
</evidence>
<dbReference type="InterPro" id="IPR012337">
    <property type="entry name" value="RNaseH-like_sf"/>
</dbReference>
<evidence type="ECO:0000256" key="6">
    <source>
        <dbReference type="ARBA" id="ARBA00022722"/>
    </source>
</evidence>
<reference evidence="12" key="1">
    <citation type="submission" date="2018-05" db="EMBL/GenBank/DDBJ databases">
        <authorList>
            <person name="Lanie J.A."/>
            <person name="Ng W.-L."/>
            <person name="Kazmierczak K.M."/>
            <person name="Andrzejewski T.M."/>
            <person name="Davidsen T.M."/>
            <person name="Wayne K.J."/>
            <person name="Tettelin H."/>
            <person name="Glass J.I."/>
            <person name="Rusch D."/>
            <person name="Podicherti R."/>
            <person name="Tsui H.-C.T."/>
            <person name="Winkler M.E."/>
        </authorList>
    </citation>
    <scope>NUCLEOTIDE SEQUENCE</scope>
</reference>
<proteinExistence type="inferred from homology"/>
<dbReference type="Gene3D" id="3.30.420.10">
    <property type="entry name" value="Ribonuclease H-like superfamily/Ribonuclease H"/>
    <property type="match status" value="1"/>
</dbReference>
<evidence type="ECO:0000256" key="9">
    <source>
        <dbReference type="ARBA" id="ARBA00022801"/>
    </source>
</evidence>
<dbReference type="PANTHER" id="PTHR10642:SF26">
    <property type="entry name" value="RIBONUCLEASE H1"/>
    <property type="match status" value="1"/>
</dbReference>
<evidence type="ECO:0000256" key="2">
    <source>
        <dbReference type="ARBA" id="ARBA00001946"/>
    </source>
</evidence>
<dbReference type="PROSITE" id="PS50879">
    <property type="entry name" value="RNASE_H_1"/>
    <property type="match status" value="1"/>
</dbReference>
<comment type="subunit">
    <text evidence="4">Monomer.</text>
</comment>
<dbReference type="EMBL" id="UINC01002657">
    <property type="protein sequence ID" value="SUZ98991.1"/>
    <property type="molecule type" value="Genomic_DNA"/>
</dbReference>
<dbReference type="PANTHER" id="PTHR10642">
    <property type="entry name" value="RIBONUCLEASE H1"/>
    <property type="match status" value="1"/>
</dbReference>
<keyword evidence="9" id="KW-0378">Hydrolase</keyword>
<dbReference type="AlphaFoldDB" id="A0A381S6R1"/>
<feature type="domain" description="RNase H type-1" evidence="11">
    <location>
        <begin position="1"/>
        <end position="132"/>
    </location>
</feature>
<dbReference type="InterPro" id="IPR050092">
    <property type="entry name" value="RNase_H"/>
</dbReference>